<name>A0A2L1UVZ6_9GAMM</name>
<dbReference type="KEGG" id="rox:BV494_20115"/>
<dbReference type="RefSeq" id="WP_104924430.1">
    <property type="nucleotide sequence ID" value="NZ_CP019062.1"/>
</dbReference>
<accession>A0A2L1UVZ6</accession>
<evidence type="ECO:0000313" key="3">
    <source>
        <dbReference type="Proteomes" id="UP000239197"/>
    </source>
</evidence>
<evidence type="ECO:0000256" key="1">
    <source>
        <dbReference type="SAM" id="Phobius"/>
    </source>
</evidence>
<sequence length="96" mass="11000">MCEEIKILRISFFFFAVVIISIAIFSGWRFCKKNNINFNSVDGMFEMYGYVFSFKDKAFSILMLLCIYGGALLGLVVIGISFWAESKGCTFPKKYN</sequence>
<gene>
    <name evidence="2" type="ORF">BV494_20115</name>
</gene>
<keyword evidence="1" id="KW-1133">Transmembrane helix</keyword>
<protein>
    <submittedName>
        <fullName evidence="2">Uncharacterized protein</fullName>
    </submittedName>
</protein>
<keyword evidence="3" id="KW-1185">Reference proteome</keyword>
<keyword evidence="1" id="KW-0472">Membrane</keyword>
<dbReference type="OrthoDB" id="6638349at2"/>
<dbReference type="EMBL" id="CP019062">
    <property type="protein sequence ID" value="AVF37071.1"/>
    <property type="molecule type" value="Genomic_DNA"/>
</dbReference>
<feature type="transmembrane region" description="Helical" evidence="1">
    <location>
        <begin position="58"/>
        <end position="84"/>
    </location>
</feature>
<evidence type="ECO:0000313" key="2">
    <source>
        <dbReference type="EMBL" id="AVF37071.1"/>
    </source>
</evidence>
<reference evidence="3" key="1">
    <citation type="submission" date="2017-01" db="EMBL/GenBank/DDBJ databases">
        <title>Genome sequence of Rouxiella sp. ERMR1:05.</title>
        <authorList>
            <person name="Kumar R."/>
            <person name="Singh D."/>
            <person name="Kumar S."/>
        </authorList>
    </citation>
    <scope>NUCLEOTIDE SEQUENCE [LARGE SCALE GENOMIC DNA]</scope>
    <source>
        <strain evidence="3">ERMR1:05</strain>
    </source>
</reference>
<dbReference type="Proteomes" id="UP000239197">
    <property type="component" value="Chromosome"/>
</dbReference>
<feature type="transmembrane region" description="Helical" evidence="1">
    <location>
        <begin position="7"/>
        <end position="28"/>
    </location>
</feature>
<dbReference type="AlphaFoldDB" id="A0A2L1UVZ6"/>
<proteinExistence type="predicted"/>
<organism evidence="2 3">
    <name type="scientific">Rahnella sikkimica</name>
    <dbReference type="NCBI Taxonomy" id="1805933"/>
    <lineage>
        <taxon>Bacteria</taxon>
        <taxon>Pseudomonadati</taxon>
        <taxon>Pseudomonadota</taxon>
        <taxon>Gammaproteobacteria</taxon>
        <taxon>Enterobacterales</taxon>
        <taxon>Yersiniaceae</taxon>
        <taxon>Rahnella</taxon>
    </lineage>
</organism>
<keyword evidence="1" id="KW-0812">Transmembrane</keyword>